<accession>A0A839JWL3</accession>
<dbReference type="InterPro" id="IPR011050">
    <property type="entry name" value="Pectin_lyase_fold/virulence"/>
</dbReference>
<dbReference type="SMART" id="SM00710">
    <property type="entry name" value="PbH1"/>
    <property type="match status" value="4"/>
</dbReference>
<keyword evidence="2" id="KW-0812">Transmembrane</keyword>
<evidence type="ECO:0000313" key="4">
    <source>
        <dbReference type="Proteomes" id="UP000574276"/>
    </source>
</evidence>
<dbReference type="InterPro" id="IPR006626">
    <property type="entry name" value="PbH1"/>
</dbReference>
<evidence type="ECO:0000313" key="3">
    <source>
        <dbReference type="EMBL" id="MBB2181392.1"/>
    </source>
</evidence>
<dbReference type="Proteomes" id="UP000574276">
    <property type="component" value="Unassembled WGS sequence"/>
</dbReference>
<keyword evidence="4" id="KW-1185">Reference proteome</keyword>
<gene>
    <name evidence="3" type="ORF">H0486_00590</name>
</gene>
<dbReference type="Gene3D" id="2.160.20.10">
    <property type="entry name" value="Single-stranded right-handed beta-helix, Pectin lyase-like"/>
    <property type="match status" value="1"/>
</dbReference>
<evidence type="ECO:0008006" key="5">
    <source>
        <dbReference type="Google" id="ProtNLM"/>
    </source>
</evidence>
<comment type="caution">
    <text evidence="3">The sequence shown here is derived from an EMBL/GenBank/DDBJ whole genome shotgun (WGS) entry which is preliminary data.</text>
</comment>
<name>A0A839JWL3_9FIRM</name>
<keyword evidence="2" id="KW-1133">Transmembrane helix</keyword>
<evidence type="ECO:0000256" key="2">
    <source>
        <dbReference type="SAM" id="Phobius"/>
    </source>
</evidence>
<reference evidence="3 4" key="1">
    <citation type="submission" date="2020-07" db="EMBL/GenBank/DDBJ databases">
        <title>Characterization and genome sequencing of isolate MD1, a novel member within the family Lachnospiraceae.</title>
        <authorList>
            <person name="Rettenmaier R."/>
            <person name="Di Bello L."/>
            <person name="Zinser C."/>
            <person name="Scheitz K."/>
            <person name="Liebl W."/>
            <person name="Zverlov V."/>
        </authorList>
    </citation>
    <scope>NUCLEOTIDE SEQUENCE [LARGE SCALE GENOMIC DNA]</scope>
    <source>
        <strain evidence="3 4">MD1</strain>
    </source>
</reference>
<evidence type="ECO:0000256" key="1">
    <source>
        <dbReference type="SAM" id="MobiDB-lite"/>
    </source>
</evidence>
<dbReference type="AlphaFoldDB" id="A0A839JWL3"/>
<dbReference type="SUPFAM" id="SSF51126">
    <property type="entry name" value="Pectin lyase-like"/>
    <property type="match status" value="1"/>
</dbReference>
<proteinExistence type="predicted"/>
<keyword evidence="2" id="KW-0472">Membrane</keyword>
<feature type="region of interest" description="Disordered" evidence="1">
    <location>
        <begin position="1"/>
        <end position="21"/>
    </location>
</feature>
<dbReference type="EMBL" id="JACEGA010000001">
    <property type="protein sequence ID" value="MBB2181392.1"/>
    <property type="molecule type" value="Genomic_DNA"/>
</dbReference>
<dbReference type="RefSeq" id="WP_228351171.1">
    <property type="nucleotide sequence ID" value="NZ_JACEGA010000001.1"/>
</dbReference>
<sequence>MKKGRPEEVSKKAPQDDISHQNGTKDRIRHIIILYIIAVGLIFMEEYLASSSYAINVTSYGANGLDKKSDKEAFRAALQQAMVQKRKVYIPNGTYDLDGLSFTADEDLVIVGQSKEGTILKRMGGLTAKKNIYLENLTILDITGSYVFKLDPVSYSNVTVKNVIADNQNNQFLNEKRANTFGIYDHDKKDKGINNLEIRDCKISHFASYAFRFTCHIKSGSIINNVMKEIGHDTNKKVIALYGGKQTGMTITAPAQNVVIRDNVIEKLYSIYGTQNDSSEAHAILFFGSNIKIENNTIRNLYGGGREQKHLESGYDHEAIYIKAPESRIIGNKIENGAGKYSDGCIAVKGNSENVKVLNNEITSVYGNGIFVEAVGNVDIMDNKATISGNALKGKACLYITEDDRAGLVRIKGNHFVNKKPKNDDTTCVKIEGVRKVEIYDNYMYSSADMILRFSSFGKNGVCNIYRNEFVGLNSAWIVSYTNNGMHRIVMNENRMTYSSNGVDAPKKLISLTGNDGACTLEKNNLKISDGVPSVISINMPLYSIVNNKFDIAASSEAFYLIDIYNVNQAGKSNSIENNEVMNKSTVRHFLAFRYADGTTSSNIGTVTVKGNKYIGEKAFIISMNGAKLKADNLIVKENHISVRQNSPKIIANAEKPINYVENNNQIK</sequence>
<protein>
    <recommendedName>
        <fullName evidence="5">Right handed beta helix domain-containing protein</fullName>
    </recommendedName>
</protein>
<organism evidence="3 4">
    <name type="scientific">Variimorphobacter saccharofermentans</name>
    <dbReference type="NCBI Taxonomy" id="2755051"/>
    <lineage>
        <taxon>Bacteria</taxon>
        <taxon>Bacillati</taxon>
        <taxon>Bacillota</taxon>
        <taxon>Clostridia</taxon>
        <taxon>Lachnospirales</taxon>
        <taxon>Lachnospiraceae</taxon>
        <taxon>Variimorphobacter</taxon>
    </lineage>
</organism>
<feature type="transmembrane region" description="Helical" evidence="2">
    <location>
        <begin position="31"/>
        <end position="49"/>
    </location>
</feature>
<dbReference type="InterPro" id="IPR012334">
    <property type="entry name" value="Pectin_lyas_fold"/>
</dbReference>